<organism evidence="2 3">
    <name type="scientific">Trifolium pratense</name>
    <name type="common">Red clover</name>
    <dbReference type="NCBI Taxonomy" id="57577"/>
    <lineage>
        <taxon>Eukaryota</taxon>
        <taxon>Viridiplantae</taxon>
        <taxon>Streptophyta</taxon>
        <taxon>Embryophyta</taxon>
        <taxon>Tracheophyta</taxon>
        <taxon>Spermatophyta</taxon>
        <taxon>Magnoliopsida</taxon>
        <taxon>eudicotyledons</taxon>
        <taxon>Gunneridae</taxon>
        <taxon>Pentapetalae</taxon>
        <taxon>rosids</taxon>
        <taxon>fabids</taxon>
        <taxon>Fabales</taxon>
        <taxon>Fabaceae</taxon>
        <taxon>Papilionoideae</taxon>
        <taxon>50 kb inversion clade</taxon>
        <taxon>NPAAA clade</taxon>
        <taxon>Hologalegina</taxon>
        <taxon>IRL clade</taxon>
        <taxon>Trifolieae</taxon>
        <taxon>Trifolium</taxon>
    </lineage>
</organism>
<name>A0A2K3JKY7_TRIPR</name>
<keyword evidence="1" id="KW-1133">Transmembrane helix</keyword>
<sequence length="121" mass="13487">MTHHRGDLIQSDGGFNSTILGRICVDCYSLGVLFSALTCNGSEFRLLLVVIFGSVFCITFIALSPTTVCEWLIGLAYHCYFPVLEWLLILSWCKLDLLTSEFVKHNIGIDDLLSLILDLSP</sequence>
<dbReference type="EMBL" id="ASHM01068901">
    <property type="protein sequence ID" value="PNX54705.1"/>
    <property type="molecule type" value="Genomic_DNA"/>
</dbReference>
<proteinExistence type="predicted"/>
<feature type="transmembrane region" description="Helical" evidence="1">
    <location>
        <begin position="71"/>
        <end position="90"/>
    </location>
</feature>
<keyword evidence="1" id="KW-0472">Membrane</keyword>
<keyword evidence="1" id="KW-0812">Transmembrane</keyword>
<gene>
    <name evidence="2" type="ORF">L195_g048326</name>
</gene>
<evidence type="ECO:0000256" key="1">
    <source>
        <dbReference type="SAM" id="Phobius"/>
    </source>
</evidence>
<comment type="caution">
    <text evidence="2">The sequence shown here is derived from an EMBL/GenBank/DDBJ whole genome shotgun (WGS) entry which is preliminary data.</text>
</comment>
<feature type="transmembrane region" description="Helical" evidence="1">
    <location>
        <begin position="20"/>
        <end position="39"/>
    </location>
</feature>
<dbReference type="Proteomes" id="UP000236291">
    <property type="component" value="Unassembled WGS sequence"/>
</dbReference>
<protein>
    <submittedName>
        <fullName evidence="2">Uncharacterized protein</fullName>
    </submittedName>
</protein>
<evidence type="ECO:0000313" key="2">
    <source>
        <dbReference type="EMBL" id="PNX54705.1"/>
    </source>
</evidence>
<accession>A0A2K3JKY7</accession>
<reference evidence="2 3" key="2">
    <citation type="journal article" date="2017" name="Front. Plant Sci.">
        <title>Gene Classification and Mining of Molecular Markers Useful in Red Clover (Trifolium pratense) Breeding.</title>
        <authorList>
            <person name="Istvanek J."/>
            <person name="Dluhosova J."/>
            <person name="Dluhos P."/>
            <person name="Patkova L."/>
            <person name="Nedelnik J."/>
            <person name="Repkova J."/>
        </authorList>
    </citation>
    <scope>NUCLEOTIDE SEQUENCE [LARGE SCALE GENOMIC DNA]</scope>
    <source>
        <strain evidence="3">cv. Tatra</strain>
        <tissue evidence="2">Young leaves</tissue>
    </source>
</reference>
<dbReference type="AlphaFoldDB" id="A0A2K3JKY7"/>
<evidence type="ECO:0000313" key="3">
    <source>
        <dbReference type="Proteomes" id="UP000236291"/>
    </source>
</evidence>
<feature type="transmembrane region" description="Helical" evidence="1">
    <location>
        <begin position="46"/>
        <end position="65"/>
    </location>
</feature>
<reference evidence="2 3" key="1">
    <citation type="journal article" date="2014" name="Am. J. Bot.">
        <title>Genome assembly and annotation for red clover (Trifolium pratense; Fabaceae).</title>
        <authorList>
            <person name="Istvanek J."/>
            <person name="Jaros M."/>
            <person name="Krenek A."/>
            <person name="Repkova J."/>
        </authorList>
    </citation>
    <scope>NUCLEOTIDE SEQUENCE [LARGE SCALE GENOMIC DNA]</scope>
    <source>
        <strain evidence="3">cv. Tatra</strain>
        <tissue evidence="2">Young leaves</tissue>
    </source>
</reference>